<comment type="caution">
    <text evidence="2">The sequence shown here is derived from an EMBL/GenBank/DDBJ whole genome shotgun (WGS) entry which is preliminary data.</text>
</comment>
<proteinExistence type="predicted"/>
<dbReference type="Proteomes" id="UP001605036">
    <property type="component" value="Unassembled WGS sequence"/>
</dbReference>
<feature type="region of interest" description="Disordered" evidence="1">
    <location>
        <begin position="95"/>
        <end position="116"/>
    </location>
</feature>
<evidence type="ECO:0000256" key="1">
    <source>
        <dbReference type="SAM" id="MobiDB-lite"/>
    </source>
</evidence>
<evidence type="ECO:0000313" key="3">
    <source>
        <dbReference type="Proteomes" id="UP001605036"/>
    </source>
</evidence>
<reference evidence="2 3" key="1">
    <citation type="submission" date="2024-09" db="EMBL/GenBank/DDBJ databases">
        <title>Chromosome-scale assembly of Riccia fluitans.</title>
        <authorList>
            <person name="Paukszto L."/>
            <person name="Sawicki J."/>
            <person name="Karawczyk K."/>
            <person name="Piernik-Szablinska J."/>
            <person name="Szczecinska M."/>
            <person name="Mazdziarz M."/>
        </authorList>
    </citation>
    <scope>NUCLEOTIDE SEQUENCE [LARGE SCALE GENOMIC DNA]</scope>
    <source>
        <strain evidence="2">Rf_01</strain>
        <tissue evidence="2">Aerial parts of the thallus</tissue>
    </source>
</reference>
<keyword evidence="3" id="KW-1185">Reference proteome</keyword>
<dbReference type="AlphaFoldDB" id="A0ABD1Z182"/>
<accession>A0ABD1Z182</accession>
<gene>
    <name evidence="2" type="ORF">R1flu_007838</name>
</gene>
<name>A0ABD1Z182_9MARC</name>
<evidence type="ECO:0000313" key="2">
    <source>
        <dbReference type="EMBL" id="KAL2636359.1"/>
    </source>
</evidence>
<dbReference type="EMBL" id="JBHFFA010000003">
    <property type="protein sequence ID" value="KAL2636359.1"/>
    <property type="molecule type" value="Genomic_DNA"/>
</dbReference>
<protein>
    <submittedName>
        <fullName evidence="2">Uncharacterized protein</fullName>
    </submittedName>
</protein>
<organism evidence="2 3">
    <name type="scientific">Riccia fluitans</name>
    <dbReference type="NCBI Taxonomy" id="41844"/>
    <lineage>
        <taxon>Eukaryota</taxon>
        <taxon>Viridiplantae</taxon>
        <taxon>Streptophyta</taxon>
        <taxon>Embryophyta</taxon>
        <taxon>Marchantiophyta</taxon>
        <taxon>Marchantiopsida</taxon>
        <taxon>Marchantiidae</taxon>
        <taxon>Marchantiales</taxon>
        <taxon>Ricciaceae</taxon>
        <taxon>Riccia</taxon>
    </lineage>
</organism>
<sequence length="116" mass="12327">MDASAGRSSHPFLHRTELGNIIPIQGPTSSLEITPSLSRIPDFALWLWSQSFVGSGLVMGPVCGIHRGLDPVIPARYLQGKDKAFLNQIFSAGPITLGSEESRPGPDLPRVPGAAP</sequence>